<evidence type="ECO:0000313" key="1">
    <source>
        <dbReference type="EMBL" id="AUV61488.1"/>
    </source>
</evidence>
<gene>
    <name evidence="1" type="ORF">2410_orf00023</name>
</gene>
<reference evidence="2" key="1">
    <citation type="submission" date="2018-01" db="EMBL/GenBank/DDBJ databases">
        <title>Complete genome sequence of bacteriophage SH-Kp 152410 with lytic activity against Klebsialla pneumoniae.</title>
        <authorList>
            <person name="Xu M."/>
            <person name="Wang R."/>
            <person name="Hu F."/>
            <person name="He P."/>
        </authorList>
    </citation>
    <scope>NUCLEOTIDE SEQUENCE [LARGE SCALE GENOMIC DNA]</scope>
</reference>
<protein>
    <submittedName>
        <fullName evidence="1">DNA polymerase</fullName>
    </submittedName>
</protein>
<sequence length="94" mass="10380">MAITKRCIVSFDMKFVASSKDVEGYTKRMLDVSRKVANGDKVSGIELELARVAVTEGIEASIELSIKSAIVGRLKDELREPQVSCGNFRVGFKR</sequence>
<organism evidence="1 2">
    <name type="scientific">Klebsiella phage SH-Kp 152410</name>
    <dbReference type="NCBI Taxonomy" id="2066504"/>
    <lineage>
        <taxon>Viruses</taxon>
        <taxon>Duplodnaviria</taxon>
        <taxon>Heunggongvirae</taxon>
        <taxon>Uroviricota</taxon>
        <taxon>Caudoviricetes</taxon>
        <taxon>Autographivirales</taxon>
        <taxon>Autotranscriptaviridae</taxon>
        <taxon>Studiervirinae</taxon>
        <taxon>Przondovirus</taxon>
        <taxon>Przondovirus SHKp152410</taxon>
    </lineage>
</organism>
<name>A0A2K9VGZ3_9CAUD</name>
<accession>A0A2K9VGZ3</accession>
<proteinExistence type="predicted"/>
<dbReference type="Proteomes" id="UP000240350">
    <property type="component" value="Segment"/>
</dbReference>
<evidence type="ECO:0000313" key="2">
    <source>
        <dbReference type="Proteomes" id="UP000240350"/>
    </source>
</evidence>
<dbReference type="EMBL" id="MG835568">
    <property type="protein sequence ID" value="AUV61488.1"/>
    <property type="molecule type" value="Genomic_DNA"/>
</dbReference>
<keyword evidence="2" id="KW-1185">Reference proteome</keyword>